<proteinExistence type="predicted"/>
<evidence type="ECO:0000313" key="2">
    <source>
        <dbReference type="EMBL" id="VYU35726.1"/>
    </source>
</evidence>
<dbReference type="InterPro" id="IPR027417">
    <property type="entry name" value="P-loop_NTPase"/>
</dbReference>
<dbReference type="Gene3D" id="3.40.50.300">
    <property type="entry name" value="P-loop containing nucleotide triphosphate hydrolases"/>
    <property type="match status" value="1"/>
</dbReference>
<dbReference type="Pfam" id="PF07693">
    <property type="entry name" value="KAP_NTPase"/>
    <property type="match status" value="1"/>
</dbReference>
<accession>A0A6N3E226</accession>
<organism evidence="2">
    <name type="scientific">[Ruminococcus] torques</name>
    <dbReference type="NCBI Taxonomy" id="33039"/>
    <lineage>
        <taxon>Bacteria</taxon>
        <taxon>Bacillati</taxon>
        <taxon>Bacillota</taxon>
        <taxon>Clostridia</taxon>
        <taxon>Lachnospirales</taxon>
        <taxon>Lachnospiraceae</taxon>
        <taxon>Mediterraneibacter</taxon>
    </lineage>
</organism>
<reference evidence="2" key="1">
    <citation type="submission" date="2019-11" db="EMBL/GenBank/DDBJ databases">
        <authorList>
            <person name="Feng L."/>
        </authorList>
    </citation>
    <scope>NUCLEOTIDE SEQUENCE</scope>
    <source>
        <strain evidence="2">RtorquesLFYP15</strain>
    </source>
</reference>
<name>A0A6N3E226_9FIRM</name>
<dbReference type="SUPFAM" id="SSF52540">
    <property type="entry name" value="P-loop containing nucleoside triphosphate hydrolases"/>
    <property type="match status" value="1"/>
</dbReference>
<dbReference type="EMBL" id="CACRUQ010000020">
    <property type="protein sequence ID" value="VYU35726.1"/>
    <property type="molecule type" value="Genomic_DNA"/>
</dbReference>
<sequence>MKKYEMLPTEENLIETMYKDTINRNKDIVYFYNILQAQESASTIAIDGRWGSGKTFFVCQTKLVINALNPSYDMDEEEKAKVMIRLPFPKNNEENENCSIAVYYDAWENDNDTEPVLSLIYEITKQLSVDFSLSDKSIVKTAGAIIEAISGHNVNGIMDTLTSEDPFTKFKEQKDVQQKIKDFFTGLLAERGNRLVIFIDELDRCKPTFAVHLLEQIKHYIFDDRITFVFSVNLEQLQHTIKHYYGADFDACRYLDRFFDLRISMPPIDIDKFYSQFGLESRYYVDIVTKRVIKMFNFELREITRFYLQVKAAVYEPTHNSSQYDFSFSDGKGRYIILMYIVPLLIGLKIADISKYDDFVNGRDIEPLIKLFDMDEENHLLENMLNRDESFEKAEGKKLVTPEEIIKRFYDAIFVNQYNGSKYSTILGQYGFSKESKPFALSASSMMSNFAELS</sequence>
<feature type="domain" description="KAP NTPase" evidence="1">
    <location>
        <begin position="31"/>
        <end position="271"/>
    </location>
</feature>
<gene>
    <name evidence="2" type="ORF">RTLFYP15_02173</name>
</gene>
<dbReference type="RefSeq" id="WP_423248798.1">
    <property type="nucleotide sequence ID" value="NZ_CACRUQ010000020.1"/>
</dbReference>
<evidence type="ECO:0000259" key="1">
    <source>
        <dbReference type="Pfam" id="PF07693"/>
    </source>
</evidence>
<dbReference type="AlphaFoldDB" id="A0A6N3E226"/>
<dbReference type="InterPro" id="IPR011646">
    <property type="entry name" value="KAP_P-loop"/>
</dbReference>
<protein>
    <submittedName>
        <fullName evidence="2">KAP family P-loop domain protein</fullName>
    </submittedName>
</protein>